<dbReference type="Pfam" id="PF04474">
    <property type="entry name" value="DUF554"/>
    <property type="match status" value="1"/>
</dbReference>
<feature type="transmembrane region" description="Helical" evidence="1">
    <location>
        <begin position="12"/>
        <end position="29"/>
    </location>
</feature>
<gene>
    <name evidence="2" type="ORF">H6G24_29810</name>
</gene>
<accession>A0ABR8AI40</accession>
<sequence length="245" mass="25835">MTLDFWVRTNGTWINAISIIAGTISGLLLKKHLPAKMQLIITQGVALITIFIGLQMAGSLTQVKNTRVDGIVLGLIAIAVGGVLGEWWKLEERLYSLGDFIKALFPGSDYFTDGFVASSLLFCVGPMALIGSFNNGLTGNNTILMLKATMDGISAIALSSSYGIGVGFSAIILLLYQGTVSLIAGLLIQVLPNPTNHPCLLLITGVGGLTILGLGLNLLAVTQIRVASLLPSLLIAPLLYLLTIK</sequence>
<feature type="transmembrane region" description="Helical" evidence="1">
    <location>
        <begin position="41"/>
        <end position="58"/>
    </location>
</feature>
<dbReference type="PANTHER" id="PTHR36111:SF2">
    <property type="entry name" value="INNER MEMBRANE PROTEIN"/>
    <property type="match status" value="1"/>
</dbReference>
<dbReference type="PANTHER" id="PTHR36111">
    <property type="entry name" value="INNER MEMBRANE PROTEIN-RELATED"/>
    <property type="match status" value="1"/>
</dbReference>
<feature type="transmembrane region" description="Helical" evidence="1">
    <location>
        <begin position="110"/>
        <end position="133"/>
    </location>
</feature>
<name>A0ABR8AI40_9CYAN</name>
<dbReference type="RefSeq" id="WP_190549196.1">
    <property type="nucleotide sequence ID" value="NZ_CAWPNO010000099.1"/>
</dbReference>
<feature type="transmembrane region" description="Helical" evidence="1">
    <location>
        <begin position="197"/>
        <end position="220"/>
    </location>
</feature>
<organism evidence="2 3">
    <name type="scientific">Calothrix parietina FACHB-288</name>
    <dbReference type="NCBI Taxonomy" id="2692896"/>
    <lineage>
        <taxon>Bacteria</taxon>
        <taxon>Bacillati</taxon>
        <taxon>Cyanobacteriota</taxon>
        <taxon>Cyanophyceae</taxon>
        <taxon>Nostocales</taxon>
        <taxon>Calotrichaceae</taxon>
        <taxon>Calothrix</taxon>
    </lineage>
</organism>
<keyword evidence="1" id="KW-1133">Transmembrane helix</keyword>
<dbReference type="InterPro" id="IPR007563">
    <property type="entry name" value="DUF554"/>
</dbReference>
<feature type="transmembrane region" description="Helical" evidence="1">
    <location>
        <begin position="153"/>
        <end position="176"/>
    </location>
</feature>
<keyword evidence="1" id="KW-0812">Transmembrane</keyword>
<evidence type="ECO:0000313" key="2">
    <source>
        <dbReference type="EMBL" id="MBD2199623.1"/>
    </source>
</evidence>
<feature type="transmembrane region" description="Helical" evidence="1">
    <location>
        <begin position="70"/>
        <end position="90"/>
    </location>
</feature>
<dbReference type="Proteomes" id="UP000658514">
    <property type="component" value="Unassembled WGS sequence"/>
</dbReference>
<protein>
    <submittedName>
        <fullName evidence="2">DUF554 domain-containing protein</fullName>
    </submittedName>
</protein>
<evidence type="ECO:0000256" key="1">
    <source>
        <dbReference type="SAM" id="Phobius"/>
    </source>
</evidence>
<feature type="transmembrane region" description="Helical" evidence="1">
    <location>
        <begin position="226"/>
        <end position="244"/>
    </location>
</feature>
<dbReference type="EMBL" id="JACJQH010000063">
    <property type="protein sequence ID" value="MBD2199623.1"/>
    <property type="molecule type" value="Genomic_DNA"/>
</dbReference>
<evidence type="ECO:0000313" key="3">
    <source>
        <dbReference type="Proteomes" id="UP000658514"/>
    </source>
</evidence>
<keyword evidence="1" id="KW-0472">Membrane</keyword>
<reference evidence="2 3" key="1">
    <citation type="journal article" date="2020" name="ISME J.">
        <title>Comparative genomics reveals insights into cyanobacterial evolution and habitat adaptation.</title>
        <authorList>
            <person name="Chen M.Y."/>
            <person name="Teng W.K."/>
            <person name="Zhao L."/>
            <person name="Hu C.X."/>
            <person name="Zhou Y.K."/>
            <person name="Han B.P."/>
            <person name="Song L.R."/>
            <person name="Shu W.S."/>
        </authorList>
    </citation>
    <scope>NUCLEOTIDE SEQUENCE [LARGE SCALE GENOMIC DNA]</scope>
    <source>
        <strain evidence="2 3">FACHB-288</strain>
    </source>
</reference>
<keyword evidence="3" id="KW-1185">Reference proteome</keyword>
<comment type="caution">
    <text evidence="2">The sequence shown here is derived from an EMBL/GenBank/DDBJ whole genome shotgun (WGS) entry which is preliminary data.</text>
</comment>
<proteinExistence type="predicted"/>